<dbReference type="EMBL" id="PGGW01000056">
    <property type="protein sequence ID" value="PJE96792.1"/>
    <property type="molecule type" value="Genomic_DNA"/>
</dbReference>
<feature type="chain" id="PRO_5038596722" evidence="1">
    <location>
        <begin position="20"/>
        <end position="145"/>
    </location>
</feature>
<dbReference type="PROSITE" id="PS51257">
    <property type="entry name" value="PROKAR_LIPOPROTEIN"/>
    <property type="match status" value="1"/>
</dbReference>
<evidence type="ECO:0000313" key="3">
    <source>
        <dbReference type="Proteomes" id="UP000230407"/>
    </source>
</evidence>
<feature type="signal peptide" evidence="1">
    <location>
        <begin position="1"/>
        <end position="19"/>
    </location>
</feature>
<dbReference type="Proteomes" id="UP000230407">
    <property type="component" value="Unassembled WGS sequence"/>
</dbReference>
<reference evidence="2 3" key="1">
    <citation type="submission" date="2017-11" db="EMBL/GenBank/DDBJ databases">
        <title>Streptomyces carmine sp. nov., a novel actinomycete isolated from Sophora alopecuroides in Xinjiang, China.</title>
        <authorList>
            <person name="Wang Y."/>
            <person name="Luo X."/>
            <person name="Wan C."/>
            <person name="Zhang L."/>
        </authorList>
    </citation>
    <scope>NUCLEOTIDE SEQUENCE [LARGE SCALE GENOMIC DNA]</scope>
    <source>
        <strain evidence="2 3">TRM SA0054</strain>
    </source>
</reference>
<keyword evidence="3" id="KW-1185">Reference proteome</keyword>
<accession>A0A2M8LXW2</accession>
<comment type="caution">
    <text evidence="2">The sequence shown here is derived from an EMBL/GenBank/DDBJ whole genome shotgun (WGS) entry which is preliminary data.</text>
</comment>
<keyword evidence="1" id="KW-0732">Signal</keyword>
<gene>
    <name evidence="2" type="ORF">CUT44_15840</name>
</gene>
<name>A0A2M8LXW2_9ACTN</name>
<evidence type="ECO:0000256" key="1">
    <source>
        <dbReference type="SAM" id="SignalP"/>
    </source>
</evidence>
<evidence type="ECO:0000313" key="2">
    <source>
        <dbReference type="EMBL" id="PJE96792.1"/>
    </source>
</evidence>
<organism evidence="2 3">
    <name type="scientific">Streptomyces carminius</name>
    <dbReference type="NCBI Taxonomy" id="2665496"/>
    <lineage>
        <taxon>Bacteria</taxon>
        <taxon>Bacillati</taxon>
        <taxon>Actinomycetota</taxon>
        <taxon>Actinomycetes</taxon>
        <taxon>Kitasatosporales</taxon>
        <taxon>Streptomycetaceae</taxon>
        <taxon>Streptomyces</taxon>
    </lineage>
</organism>
<proteinExistence type="predicted"/>
<dbReference type="AlphaFoldDB" id="A0A2M8LXW2"/>
<protein>
    <submittedName>
        <fullName evidence="2">Uncharacterized protein</fullName>
    </submittedName>
</protein>
<sequence length="145" mass="14288">MLRALSALPLLCAAVACTAAGSGGSGSGGDDSGDGRLGVRSPIGCAEAMDFAGGTLPEGATDQECSTESGIDTLVRGTFRMPGADAGPWLERAFPGARPLPEAAPCEADRCVETDGAGGEADVVRVSVTDEGGGAALVTLEAFTL</sequence>